<dbReference type="Gene3D" id="3.30.70.20">
    <property type="match status" value="1"/>
</dbReference>
<protein>
    <recommendedName>
        <fullName evidence="3">Ferredoxin</fullName>
    </recommendedName>
</protein>
<dbReference type="EMBL" id="AP022560">
    <property type="protein sequence ID" value="BBW99591.1"/>
    <property type="molecule type" value="Genomic_DNA"/>
</dbReference>
<reference evidence="1 2" key="1">
    <citation type="journal article" date="2019" name="Emerg. Microbes Infect.">
        <title>Comprehensive subspecies identification of 175 nontuberculous mycobacteria species based on 7547 genomic profiles.</title>
        <authorList>
            <person name="Matsumoto Y."/>
            <person name="Kinjo T."/>
            <person name="Motooka D."/>
            <person name="Nabeya D."/>
            <person name="Jung N."/>
            <person name="Uechi K."/>
            <person name="Horii T."/>
            <person name="Iida T."/>
            <person name="Fujita J."/>
            <person name="Nakamura S."/>
        </authorList>
    </citation>
    <scope>NUCLEOTIDE SEQUENCE [LARGE SCALE GENOMIC DNA]</scope>
    <source>
        <strain evidence="1 2">JCM 6375</strain>
    </source>
</reference>
<evidence type="ECO:0000313" key="1">
    <source>
        <dbReference type="EMBL" id="BBW99591.1"/>
    </source>
</evidence>
<proteinExistence type="predicted"/>
<dbReference type="SUPFAM" id="SSF54862">
    <property type="entry name" value="4Fe-4S ferredoxins"/>
    <property type="match status" value="1"/>
</dbReference>
<organism evidence="1 2">
    <name type="scientific">Mycolicibacterium moriokaense</name>
    <dbReference type="NCBI Taxonomy" id="39691"/>
    <lineage>
        <taxon>Bacteria</taxon>
        <taxon>Bacillati</taxon>
        <taxon>Actinomycetota</taxon>
        <taxon>Actinomycetes</taxon>
        <taxon>Mycobacteriales</taxon>
        <taxon>Mycobacteriaceae</taxon>
        <taxon>Mycolicibacterium</taxon>
    </lineage>
</organism>
<sequence length="62" mass="6307">MKRIAIDGDLCQGSSQCAGIAPAAVDFDDDGIAFATDTLLADDVARQVESSCPSMAITATDA</sequence>
<keyword evidence="2" id="KW-1185">Reference proteome</keyword>
<dbReference type="RefSeq" id="WP_163657949.1">
    <property type="nucleotide sequence ID" value="NZ_AP022560.1"/>
</dbReference>
<dbReference type="KEGG" id="mmor:MMOR_05280"/>
<dbReference type="Proteomes" id="UP000466681">
    <property type="component" value="Chromosome"/>
</dbReference>
<name>A0AAD1H6U1_9MYCO</name>
<dbReference type="Pfam" id="PF13459">
    <property type="entry name" value="Fer4_15"/>
    <property type="match status" value="1"/>
</dbReference>
<evidence type="ECO:0008006" key="3">
    <source>
        <dbReference type="Google" id="ProtNLM"/>
    </source>
</evidence>
<dbReference type="AlphaFoldDB" id="A0AAD1H6U1"/>
<evidence type="ECO:0000313" key="2">
    <source>
        <dbReference type="Proteomes" id="UP000466681"/>
    </source>
</evidence>
<accession>A0AAD1H6U1</accession>
<gene>
    <name evidence="1" type="ORF">MMOR_05280</name>
</gene>